<dbReference type="Proteomes" id="UP001210678">
    <property type="component" value="Unassembled WGS sequence"/>
</dbReference>
<sequence>MSTVIKTSLTLLSLLLSYSVAAEPLYFKAIKGDKELMILGSIHMGNEQMYPLPNAITTFLQNSDAVITEIKLSDETPSLNIDAKSTNEVLNDEQKKQLEEINRQLGFGPKAFLATPAWQTALTLQISQFSKMGFSQQLGIDTYITEQATNLNKTILGLESIEFQLGLFTNDPEVSQLLLTDTIENWQENVKVSECLVQSWQAGNKQQLAELALQSAIGEELGDQFIYQRNRDWADKLNTSSFIADGRYLVVVGALHLVGEENLVELLSEKGFTVSQLSTESNINCF</sequence>
<keyword evidence="3" id="KW-1185">Reference proteome</keyword>
<evidence type="ECO:0000313" key="2">
    <source>
        <dbReference type="EMBL" id="MDB1123250.1"/>
    </source>
</evidence>
<dbReference type="InterPro" id="IPR002816">
    <property type="entry name" value="TraB/PrgY/GumN_fam"/>
</dbReference>
<name>A0ABT4YP67_9VIBR</name>
<organism evidence="2 3">
    <name type="scientific">Vibrio algarum</name>
    <dbReference type="NCBI Taxonomy" id="3020714"/>
    <lineage>
        <taxon>Bacteria</taxon>
        <taxon>Pseudomonadati</taxon>
        <taxon>Pseudomonadota</taxon>
        <taxon>Gammaproteobacteria</taxon>
        <taxon>Vibrionales</taxon>
        <taxon>Vibrionaceae</taxon>
        <taxon>Vibrio</taxon>
    </lineage>
</organism>
<dbReference type="Pfam" id="PF01963">
    <property type="entry name" value="TraB_PrgY_gumN"/>
    <property type="match status" value="1"/>
</dbReference>
<dbReference type="CDD" id="cd14789">
    <property type="entry name" value="Tiki"/>
    <property type="match status" value="1"/>
</dbReference>
<accession>A0ABT4YP67</accession>
<dbReference type="InterPro" id="IPR047111">
    <property type="entry name" value="YbaP-like"/>
</dbReference>
<reference evidence="2 3" key="1">
    <citation type="submission" date="2023-01" db="EMBL/GenBank/DDBJ databases">
        <title>Vibrio sp. KJ40-1 sp.nov, isolated from marine algae.</title>
        <authorList>
            <person name="Butt M."/>
            <person name="Kim J.M.J."/>
            <person name="Jeon C.O.C."/>
        </authorList>
    </citation>
    <scope>NUCLEOTIDE SEQUENCE [LARGE SCALE GENOMIC DNA]</scope>
    <source>
        <strain evidence="2 3">KJ40-1</strain>
    </source>
</reference>
<protein>
    <submittedName>
        <fullName evidence="2">TraB/GumN family protein</fullName>
    </submittedName>
</protein>
<dbReference type="EMBL" id="JAQLOI010000001">
    <property type="protein sequence ID" value="MDB1123250.1"/>
    <property type="molecule type" value="Genomic_DNA"/>
</dbReference>
<dbReference type="RefSeq" id="WP_272133701.1">
    <property type="nucleotide sequence ID" value="NZ_JAQLOI010000001.1"/>
</dbReference>
<dbReference type="PANTHER" id="PTHR40590">
    <property type="entry name" value="CYTOPLASMIC PROTEIN-RELATED"/>
    <property type="match status" value="1"/>
</dbReference>
<proteinExistence type="predicted"/>
<evidence type="ECO:0000313" key="3">
    <source>
        <dbReference type="Proteomes" id="UP001210678"/>
    </source>
</evidence>
<gene>
    <name evidence="2" type="ORF">PGX00_06065</name>
</gene>
<feature type="signal peptide" evidence="1">
    <location>
        <begin position="1"/>
        <end position="22"/>
    </location>
</feature>
<keyword evidence="1" id="KW-0732">Signal</keyword>
<evidence type="ECO:0000256" key="1">
    <source>
        <dbReference type="SAM" id="SignalP"/>
    </source>
</evidence>
<dbReference type="PANTHER" id="PTHR40590:SF1">
    <property type="entry name" value="CYTOPLASMIC PROTEIN"/>
    <property type="match status" value="1"/>
</dbReference>
<feature type="chain" id="PRO_5046232885" evidence="1">
    <location>
        <begin position="23"/>
        <end position="286"/>
    </location>
</feature>
<comment type="caution">
    <text evidence="2">The sequence shown here is derived from an EMBL/GenBank/DDBJ whole genome shotgun (WGS) entry which is preliminary data.</text>
</comment>